<evidence type="ECO:0000313" key="1">
    <source>
        <dbReference type="EMBL" id="SUJ04454.1"/>
    </source>
</evidence>
<dbReference type="Gene3D" id="3.40.50.720">
    <property type="entry name" value="NAD(P)-binding Rossmann-like Domain"/>
    <property type="match status" value="1"/>
</dbReference>
<dbReference type="AlphaFoldDB" id="A0A380BNS5"/>
<dbReference type="SUPFAM" id="SSF51735">
    <property type="entry name" value="NAD(P)-binding Rossmann-fold domains"/>
    <property type="match status" value="1"/>
</dbReference>
<evidence type="ECO:0008006" key="3">
    <source>
        <dbReference type="Google" id="ProtNLM"/>
    </source>
</evidence>
<gene>
    <name evidence="1" type="ORF">NCTC11388_01363</name>
</gene>
<reference evidence="1 2" key="1">
    <citation type="submission" date="2018-06" db="EMBL/GenBank/DDBJ databases">
        <authorList>
            <consortium name="Pathogen Informatics"/>
            <person name="Doyle S."/>
        </authorList>
    </citation>
    <scope>NUCLEOTIDE SEQUENCE [LARGE SCALE GENOMIC DNA]</scope>
    <source>
        <strain evidence="1 2">NCTC11388</strain>
    </source>
</reference>
<dbReference type="RefSeq" id="WP_115169570.1">
    <property type="nucleotide sequence ID" value="NZ_JBPFRE010000007.1"/>
</dbReference>
<dbReference type="InterPro" id="IPR036291">
    <property type="entry name" value="NAD(P)-bd_dom_sf"/>
</dbReference>
<name>A0A380BNS5_SPHSI</name>
<proteinExistence type="predicted"/>
<sequence length="290" mass="33714">MKEVLICGLNNYLGKRAAAHLANQELHVTAITRNTELFYSRTPEPVTAQLYPVDLIRRTGDYDHFQIKHLDAAIYFAQVPTLNDPVNIKLEMVALRNFIELVRRQSCWRITYVARLMDKKHLRPIIDLFNAQHIQYTIVLNNCAVGLGSMLDNIFKVLEQQKVVAYVGRIAKIRFQPIAALDVIRWLQKMLKMDVFIDKVIELGGPSVVSFRDFFNLYARFSPDQAPPRTLILPKPLVKAIFTKLYDINGEDFEEFRQVIRYEDIVDNQHWQQLMPLELTPLEQAIEQDC</sequence>
<accession>A0A380BNS5</accession>
<dbReference type="EMBL" id="UGYW01000002">
    <property type="protein sequence ID" value="SUJ04454.1"/>
    <property type="molecule type" value="Genomic_DNA"/>
</dbReference>
<dbReference type="Proteomes" id="UP000254893">
    <property type="component" value="Unassembled WGS sequence"/>
</dbReference>
<protein>
    <recommendedName>
        <fullName evidence="3">NADH-flavin reductase</fullName>
    </recommendedName>
</protein>
<evidence type="ECO:0000313" key="2">
    <source>
        <dbReference type="Proteomes" id="UP000254893"/>
    </source>
</evidence>
<organism evidence="1 2">
    <name type="scientific">Sphingobacterium spiritivorum</name>
    <name type="common">Flavobacterium spiritivorum</name>
    <dbReference type="NCBI Taxonomy" id="258"/>
    <lineage>
        <taxon>Bacteria</taxon>
        <taxon>Pseudomonadati</taxon>
        <taxon>Bacteroidota</taxon>
        <taxon>Sphingobacteriia</taxon>
        <taxon>Sphingobacteriales</taxon>
        <taxon>Sphingobacteriaceae</taxon>
        <taxon>Sphingobacterium</taxon>
    </lineage>
</organism>